<evidence type="ECO:0000256" key="1">
    <source>
        <dbReference type="SAM" id="MobiDB-lite"/>
    </source>
</evidence>
<dbReference type="InterPro" id="IPR001810">
    <property type="entry name" value="F-box_dom"/>
</dbReference>
<organism evidence="3 4">
    <name type="scientific">Turnera subulata</name>
    <dbReference type="NCBI Taxonomy" id="218843"/>
    <lineage>
        <taxon>Eukaryota</taxon>
        <taxon>Viridiplantae</taxon>
        <taxon>Streptophyta</taxon>
        <taxon>Embryophyta</taxon>
        <taxon>Tracheophyta</taxon>
        <taxon>Spermatophyta</taxon>
        <taxon>Magnoliopsida</taxon>
        <taxon>eudicotyledons</taxon>
        <taxon>Gunneridae</taxon>
        <taxon>Pentapetalae</taxon>
        <taxon>rosids</taxon>
        <taxon>fabids</taxon>
        <taxon>Malpighiales</taxon>
        <taxon>Passifloraceae</taxon>
        <taxon>Turnera</taxon>
    </lineage>
</organism>
<reference evidence="3" key="1">
    <citation type="submission" date="2022-02" db="EMBL/GenBank/DDBJ databases">
        <authorList>
            <person name="Henning P.M."/>
            <person name="McCubbin A.G."/>
            <person name="Shore J.S."/>
        </authorList>
    </citation>
    <scope>NUCLEOTIDE SEQUENCE</scope>
    <source>
        <strain evidence="3">F60SS</strain>
        <tissue evidence="3">Leaves</tissue>
    </source>
</reference>
<evidence type="ECO:0000313" key="4">
    <source>
        <dbReference type="Proteomes" id="UP001141552"/>
    </source>
</evidence>
<gene>
    <name evidence="3" type="ORF">Tsubulata_016942</name>
</gene>
<dbReference type="NCBIfam" id="TIGR01640">
    <property type="entry name" value="F_box_assoc_1"/>
    <property type="match status" value="1"/>
</dbReference>
<evidence type="ECO:0000313" key="3">
    <source>
        <dbReference type="EMBL" id="KAJ4830803.1"/>
    </source>
</evidence>
<feature type="compositionally biased region" description="Gly residues" evidence="1">
    <location>
        <begin position="1"/>
        <end position="10"/>
    </location>
</feature>
<dbReference type="EMBL" id="JAKUCV010005535">
    <property type="protein sequence ID" value="KAJ4830803.1"/>
    <property type="molecule type" value="Genomic_DNA"/>
</dbReference>
<protein>
    <recommendedName>
        <fullName evidence="2">F-box domain-containing protein</fullName>
    </recommendedName>
</protein>
<dbReference type="SUPFAM" id="SSF81383">
    <property type="entry name" value="F-box domain"/>
    <property type="match status" value="1"/>
</dbReference>
<feature type="region of interest" description="Disordered" evidence="1">
    <location>
        <begin position="1"/>
        <end position="21"/>
    </location>
</feature>
<dbReference type="PANTHER" id="PTHR35546:SF25">
    <property type="entry name" value="F-BOX DOMAIN-CONTAINING PROTEIN"/>
    <property type="match status" value="1"/>
</dbReference>
<dbReference type="Gene3D" id="1.20.1280.50">
    <property type="match status" value="1"/>
</dbReference>
<comment type="caution">
    <text evidence="3">The sequence shown here is derived from an EMBL/GenBank/DDBJ whole genome shotgun (WGS) entry which is preliminary data.</text>
</comment>
<dbReference type="Proteomes" id="UP001141552">
    <property type="component" value="Unassembled WGS sequence"/>
</dbReference>
<dbReference type="AlphaFoldDB" id="A0A9Q0J717"/>
<dbReference type="Pfam" id="PF24750">
    <property type="entry name" value="b-prop_At3g26010-like"/>
    <property type="match status" value="1"/>
</dbReference>
<dbReference type="InterPro" id="IPR055290">
    <property type="entry name" value="At3g26010-like"/>
</dbReference>
<reference evidence="3" key="2">
    <citation type="journal article" date="2023" name="Plants (Basel)">
        <title>Annotation of the Turnera subulata (Passifloraceae) Draft Genome Reveals the S-Locus Evolved after the Divergence of Turneroideae from Passifloroideae in a Stepwise Manner.</title>
        <authorList>
            <person name="Henning P.M."/>
            <person name="Roalson E.H."/>
            <person name="Mir W."/>
            <person name="McCubbin A.G."/>
            <person name="Shore J.S."/>
        </authorList>
    </citation>
    <scope>NUCLEOTIDE SEQUENCE</scope>
    <source>
        <strain evidence="3">F60SS</strain>
    </source>
</reference>
<keyword evidence="4" id="KW-1185">Reference proteome</keyword>
<sequence length="388" mass="44727">MKSAGGGGGSAILQISPRRQPPSGVSAAEIIGYNEDVLTQILIHLPFKSLGKFRCVSKRWNSLITHHLPPRLYPPCGILFLMFSGHNKQYEYVTLDTNRNAPFSSPTLVDELAGGMYIVRSTNGLLLLRNPRADYGDYYCVYSPITKQKRVLPRLDDSLYNVCLAYDPLISTANYKVIGMCKLVKGPDRKSQCEIVIYSSETGLWRVFNIRSPVPFSNRQMIYLNDAVYWVGEGGYKDYRGFCFYLDGEQVRDFQVPAGYFTYFWECRGRLYAVVKELEEEEVVIGLPPIIRGMWFDVYEMGTQYTEWSLKHNIDVSPFMKDKTHYASYDLQFLFLIREENEDDCSAMLNYTRGQILRYNFQNKTFTEFSDNPCKGEVCLYMEVLTFL</sequence>
<name>A0A9Q0J717_9ROSI</name>
<proteinExistence type="predicted"/>
<dbReference type="InterPro" id="IPR017451">
    <property type="entry name" value="F-box-assoc_interact_dom"/>
</dbReference>
<dbReference type="InterPro" id="IPR036047">
    <property type="entry name" value="F-box-like_dom_sf"/>
</dbReference>
<evidence type="ECO:0000259" key="2">
    <source>
        <dbReference type="SMART" id="SM00256"/>
    </source>
</evidence>
<dbReference type="PANTHER" id="PTHR35546">
    <property type="entry name" value="F-BOX PROTEIN INTERACTION DOMAIN PROTEIN-RELATED"/>
    <property type="match status" value="1"/>
</dbReference>
<dbReference type="InterPro" id="IPR056592">
    <property type="entry name" value="Beta-prop_At3g26010-like"/>
</dbReference>
<dbReference type="OrthoDB" id="605328at2759"/>
<accession>A0A9Q0J717</accession>
<dbReference type="SMART" id="SM00256">
    <property type="entry name" value="FBOX"/>
    <property type="match status" value="1"/>
</dbReference>
<feature type="domain" description="F-box" evidence="2">
    <location>
        <begin position="33"/>
        <end position="73"/>
    </location>
</feature>
<dbReference type="Pfam" id="PF00646">
    <property type="entry name" value="F-box"/>
    <property type="match status" value="1"/>
</dbReference>